<evidence type="ECO:0000313" key="2">
    <source>
        <dbReference type="Proteomes" id="UP000002037"/>
    </source>
</evidence>
<dbReference type="Proteomes" id="UP000002037">
    <property type="component" value="Unassembled WGS sequence"/>
</dbReference>
<sequence>MFSISQEDEQIYEHSTNDADYYVGSKYKGDFKNGARMFLESIGVDLREFRIFTPAKTLFYGDFEPTPTEISLIDDKFIENSSVTDTTLTIIILETVGLFTTLVSYVKHNYLLHNFGIIAVGGYHDAYFSRYIEQLQMKNNNIINMSVCDANIGGFLISRNIDFFVKNAIFGGAFLEDVEQSNWKRLKFNHSIPNIINALSTRIDNQSLINDMIIMLLRYSDADANHMEFRNEIIIKRLEYISNFSTRDRFVSALPGNVNEIPKIAKGRIVHSDT</sequence>
<keyword evidence="2" id="KW-1185">Reference proteome</keyword>
<dbReference type="KEGG" id="ctp:CTRG_00863"/>
<protein>
    <submittedName>
        <fullName evidence="1">Uncharacterized protein</fullName>
    </submittedName>
</protein>
<organism evidence="1 2">
    <name type="scientific">Candida tropicalis (strain ATCC MYA-3404 / T1)</name>
    <name type="common">Yeast</name>
    <dbReference type="NCBI Taxonomy" id="294747"/>
    <lineage>
        <taxon>Eukaryota</taxon>
        <taxon>Fungi</taxon>
        <taxon>Dikarya</taxon>
        <taxon>Ascomycota</taxon>
        <taxon>Saccharomycotina</taxon>
        <taxon>Pichiomycetes</taxon>
        <taxon>Debaryomycetaceae</taxon>
        <taxon>Candida/Lodderomyces clade</taxon>
        <taxon>Candida</taxon>
    </lineage>
</organism>
<dbReference type="VEuPathDB" id="FungiDB:CTRG_00863"/>
<dbReference type="HOGENOM" id="CLU_1015630_0_0_1"/>
<dbReference type="GeneID" id="8301216"/>
<proteinExistence type="predicted"/>
<dbReference type="RefSeq" id="XP_002546082.1">
    <property type="nucleotide sequence ID" value="XM_002546036.1"/>
</dbReference>
<name>C5M474_CANTT</name>
<gene>
    <name evidence="1" type="ORF">CTRG_00863</name>
</gene>
<evidence type="ECO:0000313" key="1">
    <source>
        <dbReference type="EMBL" id="EER36124.1"/>
    </source>
</evidence>
<dbReference type="EMBL" id="GG692395">
    <property type="protein sequence ID" value="EER36124.1"/>
    <property type="molecule type" value="Genomic_DNA"/>
</dbReference>
<reference evidence="1 2" key="1">
    <citation type="journal article" date="2009" name="Nature">
        <title>Evolution of pathogenicity and sexual reproduction in eight Candida genomes.</title>
        <authorList>
            <person name="Butler G."/>
            <person name="Rasmussen M.D."/>
            <person name="Lin M.F."/>
            <person name="Santos M.A."/>
            <person name="Sakthikumar S."/>
            <person name="Munro C.A."/>
            <person name="Rheinbay E."/>
            <person name="Grabherr M."/>
            <person name="Forche A."/>
            <person name="Reedy J.L."/>
            <person name="Agrafioti I."/>
            <person name="Arnaud M.B."/>
            <person name="Bates S."/>
            <person name="Brown A.J."/>
            <person name="Brunke S."/>
            <person name="Costanzo M.C."/>
            <person name="Fitzpatrick D.A."/>
            <person name="de Groot P.W."/>
            <person name="Harris D."/>
            <person name="Hoyer L.L."/>
            <person name="Hube B."/>
            <person name="Klis F.M."/>
            <person name="Kodira C."/>
            <person name="Lennard N."/>
            <person name="Logue M.E."/>
            <person name="Martin R."/>
            <person name="Neiman A.M."/>
            <person name="Nikolaou E."/>
            <person name="Quail M.A."/>
            <person name="Quinn J."/>
            <person name="Santos M.C."/>
            <person name="Schmitzberger F.F."/>
            <person name="Sherlock G."/>
            <person name="Shah P."/>
            <person name="Silverstein K.A."/>
            <person name="Skrzypek M.S."/>
            <person name="Soll D."/>
            <person name="Staggs R."/>
            <person name="Stansfield I."/>
            <person name="Stumpf M.P."/>
            <person name="Sudbery P.E."/>
            <person name="Srikantha T."/>
            <person name="Zeng Q."/>
            <person name="Berman J."/>
            <person name="Berriman M."/>
            <person name="Heitman J."/>
            <person name="Gow N.A."/>
            <person name="Lorenz M.C."/>
            <person name="Birren B.W."/>
            <person name="Kellis M."/>
            <person name="Cuomo C.A."/>
        </authorList>
    </citation>
    <scope>NUCLEOTIDE SEQUENCE [LARGE SCALE GENOMIC DNA]</scope>
    <source>
        <strain evidence="2">ATCC MYA-3404 / T1</strain>
    </source>
</reference>
<dbReference type="AlphaFoldDB" id="C5M474"/>
<accession>C5M474</accession>